<evidence type="ECO:0000256" key="6">
    <source>
        <dbReference type="ARBA" id="ARBA00022837"/>
    </source>
</evidence>
<keyword evidence="5" id="KW-0378">Hydrolase</keyword>
<comment type="cofactor">
    <cofactor evidence="1">
        <name>Ca(2+)</name>
        <dbReference type="ChEBI" id="CHEBI:29108"/>
    </cofactor>
</comment>
<dbReference type="Proteomes" id="UP001158067">
    <property type="component" value="Unassembled WGS sequence"/>
</dbReference>
<organism evidence="10 11">
    <name type="scientific">Neorhodopirellula lusitana</name>
    <dbReference type="NCBI Taxonomy" id="445327"/>
    <lineage>
        <taxon>Bacteria</taxon>
        <taxon>Pseudomonadati</taxon>
        <taxon>Planctomycetota</taxon>
        <taxon>Planctomycetia</taxon>
        <taxon>Pirellulales</taxon>
        <taxon>Pirellulaceae</taxon>
        <taxon>Neorhodopirellula</taxon>
    </lineage>
</organism>
<feature type="chain" id="PRO_5046799470" evidence="8">
    <location>
        <begin position="37"/>
        <end position="530"/>
    </location>
</feature>
<keyword evidence="6" id="KW-0106">Calcium</keyword>
<evidence type="ECO:0000256" key="4">
    <source>
        <dbReference type="ARBA" id="ARBA00022729"/>
    </source>
</evidence>
<gene>
    <name evidence="10" type="ORF">SAMN06265222_111138</name>
</gene>
<evidence type="ECO:0000256" key="2">
    <source>
        <dbReference type="ARBA" id="ARBA00008779"/>
    </source>
</evidence>
<evidence type="ECO:0000313" key="10">
    <source>
        <dbReference type="EMBL" id="SMP68951.1"/>
    </source>
</evidence>
<evidence type="ECO:0000256" key="3">
    <source>
        <dbReference type="ARBA" id="ARBA00022723"/>
    </source>
</evidence>
<protein>
    <submittedName>
        <fullName evidence="10">Choline-sulfatase</fullName>
    </submittedName>
</protein>
<feature type="region of interest" description="Disordered" evidence="7">
    <location>
        <begin position="510"/>
        <end position="530"/>
    </location>
</feature>
<dbReference type="Gene3D" id="3.40.720.10">
    <property type="entry name" value="Alkaline Phosphatase, subunit A"/>
    <property type="match status" value="1"/>
</dbReference>
<dbReference type="CDD" id="cd16155">
    <property type="entry name" value="sulfatase_like"/>
    <property type="match status" value="1"/>
</dbReference>
<keyword evidence="4 8" id="KW-0732">Signal</keyword>
<evidence type="ECO:0000259" key="9">
    <source>
        <dbReference type="Pfam" id="PF00884"/>
    </source>
</evidence>
<dbReference type="SUPFAM" id="SSF53649">
    <property type="entry name" value="Alkaline phosphatase-like"/>
    <property type="match status" value="1"/>
</dbReference>
<keyword evidence="11" id="KW-1185">Reference proteome</keyword>
<feature type="compositionally biased region" description="Polar residues" evidence="7">
    <location>
        <begin position="521"/>
        <end position="530"/>
    </location>
</feature>
<feature type="domain" description="Sulfatase N-terminal" evidence="9">
    <location>
        <begin position="44"/>
        <end position="420"/>
    </location>
</feature>
<dbReference type="PANTHER" id="PTHR42693:SF42">
    <property type="entry name" value="ARYLSULFATASE G"/>
    <property type="match status" value="1"/>
</dbReference>
<feature type="signal peptide" evidence="8">
    <location>
        <begin position="1"/>
        <end position="36"/>
    </location>
</feature>
<dbReference type="InterPro" id="IPR017850">
    <property type="entry name" value="Alkaline_phosphatase_core_sf"/>
</dbReference>
<dbReference type="RefSeq" id="WP_283434101.1">
    <property type="nucleotide sequence ID" value="NZ_FXUG01000011.1"/>
</dbReference>
<proteinExistence type="inferred from homology"/>
<evidence type="ECO:0000256" key="1">
    <source>
        <dbReference type="ARBA" id="ARBA00001913"/>
    </source>
</evidence>
<keyword evidence="3" id="KW-0479">Metal-binding</keyword>
<name>A0ABY1QE58_9BACT</name>
<sequence>MMRNITQLEHAPMKMMTSLTIATLLLATFLAQHCPAAEQTQDRPNFLFILSDDQAPDAMGALGNEDIKTPHLDTLARRGTTFTHCFNQGSWSGAVCVASRTMLITGQTVYRAPRNTPYLDDWAHAKGPLAVHQETAVKLWPEVFRDAGYQTFLTGKWHNSLASVGQGFTSAKSVGEGFYDTHEGSRVKYFDNPGYQRPAADRDRWTPWDPSFHGHWTPAVRDLQSNGELGDAYDVQQHTSELYADAAVDFLTQSKRQASPFFMFVAFNAPHDPRQSPRSFVEQYPPEQISLPANYLPEHPFNNGAITIRDEQLAPFPRTEEAVRVHRSEYYAMITHMDREIGRILKALDESGEAGNTYVVFTSDHGLAMGSHGLMGKQNPYDHSIRMPFVICGPGIPKNRRVNDMIYMQSVYPTTCELAGLSVPESVEFSSVKTLATGESKSGGEPIIYGTYLAFQRLVRTQTHKLIYYPKLDRYQLFDLVNDPGEITDLSADPSHASVLKRLKKRLTQQRTDLGDGMLKSSPSTAQESR</sequence>
<dbReference type="InterPro" id="IPR000917">
    <property type="entry name" value="Sulfatase_N"/>
</dbReference>
<dbReference type="Pfam" id="PF00884">
    <property type="entry name" value="Sulfatase"/>
    <property type="match status" value="1"/>
</dbReference>
<evidence type="ECO:0000256" key="7">
    <source>
        <dbReference type="SAM" id="MobiDB-lite"/>
    </source>
</evidence>
<dbReference type="PANTHER" id="PTHR42693">
    <property type="entry name" value="ARYLSULFATASE FAMILY MEMBER"/>
    <property type="match status" value="1"/>
</dbReference>
<evidence type="ECO:0000256" key="5">
    <source>
        <dbReference type="ARBA" id="ARBA00022801"/>
    </source>
</evidence>
<evidence type="ECO:0000313" key="11">
    <source>
        <dbReference type="Proteomes" id="UP001158067"/>
    </source>
</evidence>
<dbReference type="EMBL" id="FXUG01000011">
    <property type="protein sequence ID" value="SMP68951.1"/>
    <property type="molecule type" value="Genomic_DNA"/>
</dbReference>
<reference evidence="10 11" key="1">
    <citation type="submission" date="2017-05" db="EMBL/GenBank/DDBJ databases">
        <authorList>
            <person name="Varghese N."/>
            <person name="Submissions S."/>
        </authorList>
    </citation>
    <scope>NUCLEOTIDE SEQUENCE [LARGE SCALE GENOMIC DNA]</scope>
    <source>
        <strain evidence="10 11">DSM 25457</strain>
    </source>
</reference>
<accession>A0ABY1QE58</accession>
<comment type="caution">
    <text evidence="10">The sequence shown here is derived from an EMBL/GenBank/DDBJ whole genome shotgun (WGS) entry which is preliminary data.</text>
</comment>
<evidence type="ECO:0000256" key="8">
    <source>
        <dbReference type="SAM" id="SignalP"/>
    </source>
</evidence>
<dbReference type="InterPro" id="IPR050738">
    <property type="entry name" value="Sulfatase"/>
</dbReference>
<comment type="similarity">
    <text evidence="2">Belongs to the sulfatase family.</text>
</comment>